<evidence type="ECO:0000313" key="2">
    <source>
        <dbReference type="Proteomes" id="UP000502248"/>
    </source>
</evidence>
<dbReference type="Proteomes" id="UP000502248">
    <property type="component" value="Chromosome"/>
</dbReference>
<dbReference type="Pfam" id="PF17132">
    <property type="entry name" value="Glyco_hydro_106"/>
    <property type="match status" value="1"/>
</dbReference>
<reference evidence="1 2" key="1">
    <citation type="submission" date="2020-04" db="EMBL/GenBank/DDBJ databases">
        <title>Genome sequencing of novel species.</title>
        <authorList>
            <person name="Heo J."/>
            <person name="Kim S.-J."/>
            <person name="Kim J.-S."/>
            <person name="Hong S.-B."/>
            <person name="Kwon S.-W."/>
        </authorList>
    </citation>
    <scope>NUCLEOTIDE SEQUENCE [LARGE SCALE GENOMIC DNA]</scope>
    <source>
        <strain evidence="1 2">MFER-1</strain>
    </source>
</reference>
<protein>
    <recommendedName>
        <fullName evidence="3">Glycoside hydrolase</fullName>
    </recommendedName>
</protein>
<dbReference type="Gene3D" id="3.40.50.880">
    <property type="match status" value="1"/>
</dbReference>
<dbReference type="PANTHER" id="PTHR36848">
    <property type="entry name" value="DNA-BINDING PROTEIN (PUTATIVE SECRETED PROTEIN)-RELATED"/>
    <property type="match status" value="1"/>
</dbReference>
<sequence length="1007" mass="115291">MIFNPVRSPGPAYRGVNLWFLNDRLEDEELTRQLQTLHEAGCGAVIARTFDGLRTEYLSEDFLNRMRTIVEQADERSMKVYLQAGYMPGGIPELKPEHRACVIAALEEGQEKEPGDQVLLKDDRFTYVKRYIPNYINLLDQEAIATYLRQCYDQPWERMQDAFGQGIFSVWVDEPEFFPHHVPWSEQLLIRFEEKWGYRLQDRIADLFHRSESSYKVRYHYRRIQLSLFIEAYFEQVSKWCAERGLQFSGHLMGEDRLDSQIGYTVAAMPLYSYMQLPGIDHLTGNLRWTAMDRSGEMSIPFIMTPKQCSSIAHQEGKKTVLAELYGVSSQALTFQDQKRIAEYMAILGINHRCLHGSFYSMRGRRKRIYVPHLSEQQPWWEQYGYVSDYFARLSYALHQGTFAADALVIHPIESAYGSYDPLDFMKRQATDLSVMNDQLTQLSMNLMAAQIGFDYGDEHVMERKAAVDSEGSIRIGEMSYRTVILPMLTTIRESTLRLLERFVELGGVLIATSSFPTLVDCEESESLLRLKEKAILIDNSTQALRKAVYPQAQERAVQVLAGEEIDSIWVYERVLDDQRLVYVLNTNDSRRADVELRSSRYRSAHQYDLESGLLVTLASNESESVSIEFSLEPWQSKVIVFEQRTALPDHSAKISSGSSVNLIDTVSVSAEQMAMRRADPNAMTLDYCQYRKGDEPYSVTVPVIAVQEILTEEDYEGPVTLRYDFQAEALPSSMAVVVEEAEDYDILVNGTRVRYDGLPYYMDRSFLPIEITSLIVTGVNRIEMTRRFSPLRKTNFFHANRFQNIPGVELESIYLIGDFAVYGNLSERVARNRCERLTPRLTVGSERASAGENWPSGGYPFYSGTMVYVTEAIFEVVAPDERIEISLSGLEACVAVVKINGQEASKLAWKPFKADITEWVTEGSNCIEIHVTNTLRNLLGPHHQPKGETDYCYGQDSYSGRRSPETGTSYPNWHANRDEDTLAWTDDYFFLAYGLAGIQINRYSNK</sequence>
<keyword evidence="2" id="KW-1185">Reference proteome</keyword>
<dbReference type="AlphaFoldDB" id="A0A7Z2VJR6"/>
<proteinExistence type="predicted"/>
<name>A0A7Z2VJR6_9BACL</name>
<organism evidence="1 2">
    <name type="scientific">Cohnella herbarum</name>
    <dbReference type="NCBI Taxonomy" id="2728023"/>
    <lineage>
        <taxon>Bacteria</taxon>
        <taxon>Bacillati</taxon>
        <taxon>Bacillota</taxon>
        <taxon>Bacilli</taxon>
        <taxon>Bacillales</taxon>
        <taxon>Paenibacillaceae</taxon>
        <taxon>Cohnella</taxon>
    </lineage>
</organism>
<dbReference type="InterPro" id="IPR008979">
    <property type="entry name" value="Galactose-bd-like_sf"/>
</dbReference>
<dbReference type="CDD" id="cd03143">
    <property type="entry name" value="A4_beta-galactosidase_middle_domain"/>
    <property type="match status" value="1"/>
</dbReference>
<dbReference type="RefSeq" id="WP_169280804.1">
    <property type="nucleotide sequence ID" value="NZ_CP051680.1"/>
</dbReference>
<accession>A0A7Z2VJR6</accession>
<dbReference type="SUPFAM" id="SSF49785">
    <property type="entry name" value="Galactose-binding domain-like"/>
    <property type="match status" value="1"/>
</dbReference>
<gene>
    <name evidence="1" type="ORF">HH215_15940</name>
</gene>
<dbReference type="PANTHER" id="PTHR36848:SF2">
    <property type="entry name" value="SECRETED PROTEIN"/>
    <property type="match status" value="1"/>
</dbReference>
<dbReference type="Gene3D" id="2.60.120.260">
    <property type="entry name" value="Galactose-binding domain-like"/>
    <property type="match status" value="1"/>
</dbReference>
<dbReference type="InterPro" id="IPR029062">
    <property type="entry name" value="Class_I_gatase-like"/>
</dbReference>
<dbReference type="KEGG" id="cheb:HH215_15940"/>
<dbReference type="EMBL" id="CP051680">
    <property type="protein sequence ID" value="QJD84521.1"/>
    <property type="molecule type" value="Genomic_DNA"/>
</dbReference>
<dbReference type="InterPro" id="IPR053161">
    <property type="entry name" value="Ulvan_degrading_GH"/>
</dbReference>
<evidence type="ECO:0000313" key="1">
    <source>
        <dbReference type="EMBL" id="QJD84521.1"/>
    </source>
</evidence>
<evidence type="ECO:0008006" key="3">
    <source>
        <dbReference type="Google" id="ProtNLM"/>
    </source>
</evidence>